<dbReference type="PANTHER" id="PTHR10953:SF102">
    <property type="entry name" value="ADENYLYLTRANSFERASE AND SULFURTRANSFERASE MOCS3"/>
    <property type="match status" value="1"/>
</dbReference>
<gene>
    <name evidence="2" type="ORF">DYB32_001703</name>
</gene>
<comment type="caution">
    <text evidence="2">The sequence shown here is derived from an EMBL/GenBank/DDBJ whole genome shotgun (WGS) entry which is preliminary data.</text>
</comment>
<accession>A0A418B5F4</accession>
<dbReference type="InterPro" id="IPR035985">
    <property type="entry name" value="Ubiquitin-activating_enz"/>
</dbReference>
<dbReference type="EMBL" id="QUSY01000080">
    <property type="protein sequence ID" value="RHY33326.1"/>
    <property type="molecule type" value="Genomic_DNA"/>
</dbReference>
<dbReference type="GO" id="GO:0042292">
    <property type="term" value="F:URM1 activating enzyme activity"/>
    <property type="evidence" value="ECO:0007669"/>
    <property type="project" value="TreeGrafter"/>
</dbReference>
<evidence type="ECO:0000313" key="3">
    <source>
        <dbReference type="Proteomes" id="UP000285060"/>
    </source>
</evidence>
<dbReference type="AlphaFoldDB" id="A0A418B5F4"/>
<dbReference type="GO" id="GO:0016779">
    <property type="term" value="F:nucleotidyltransferase activity"/>
    <property type="evidence" value="ECO:0007669"/>
    <property type="project" value="TreeGrafter"/>
</dbReference>
<name>A0A418B5F4_9STRA</name>
<organism evidence="2 3">
    <name type="scientific">Aphanomyces invadans</name>
    <dbReference type="NCBI Taxonomy" id="157072"/>
    <lineage>
        <taxon>Eukaryota</taxon>
        <taxon>Sar</taxon>
        <taxon>Stramenopiles</taxon>
        <taxon>Oomycota</taxon>
        <taxon>Saprolegniomycetes</taxon>
        <taxon>Saprolegniales</taxon>
        <taxon>Verrucalvaceae</taxon>
        <taxon>Aphanomyces</taxon>
    </lineage>
</organism>
<sequence length="161" mass="17619">MGVGHLGIVDGDYVDLSNLHRQVLHTPAKVGQLKVESARAAVLLRSPSIQVEVFPVRMDASNAVAIMESYDVVVDASDNVATRYLVNDMCCLLHKPLAVKVVSGLGRPLSGVQCSFDAWDMAFRHFKVWAPHLSLDHSSCLAPFSFHRNAMIAQFAALHQP</sequence>
<dbReference type="SUPFAM" id="SSF69572">
    <property type="entry name" value="Activating enzymes of the ubiquitin-like proteins"/>
    <property type="match status" value="1"/>
</dbReference>
<dbReference type="VEuPathDB" id="FungiDB:H310_00029"/>
<dbReference type="Proteomes" id="UP000285060">
    <property type="component" value="Unassembled WGS sequence"/>
</dbReference>
<evidence type="ECO:0000313" key="2">
    <source>
        <dbReference type="EMBL" id="RHY33326.1"/>
    </source>
</evidence>
<dbReference type="PANTHER" id="PTHR10953">
    <property type="entry name" value="UBIQUITIN-ACTIVATING ENZYME E1"/>
    <property type="match status" value="1"/>
</dbReference>
<dbReference type="InterPro" id="IPR000594">
    <property type="entry name" value="ThiF_NAD_FAD-bd"/>
</dbReference>
<dbReference type="Gene3D" id="3.40.50.720">
    <property type="entry name" value="NAD(P)-binding Rossmann-like Domain"/>
    <property type="match status" value="1"/>
</dbReference>
<reference evidence="2 3" key="1">
    <citation type="submission" date="2018-08" db="EMBL/GenBank/DDBJ databases">
        <title>Aphanomyces genome sequencing and annotation.</title>
        <authorList>
            <person name="Minardi D."/>
            <person name="Oidtmann B."/>
            <person name="Van Der Giezen M."/>
            <person name="Studholme D.J."/>
        </authorList>
    </citation>
    <scope>NUCLEOTIDE SEQUENCE [LARGE SCALE GENOMIC DNA]</scope>
    <source>
        <strain evidence="2 3">NJM0002</strain>
    </source>
</reference>
<dbReference type="GO" id="GO:0004792">
    <property type="term" value="F:thiosulfate-cyanide sulfurtransferase activity"/>
    <property type="evidence" value="ECO:0007669"/>
    <property type="project" value="TreeGrafter"/>
</dbReference>
<dbReference type="GO" id="GO:0005737">
    <property type="term" value="C:cytoplasm"/>
    <property type="evidence" value="ECO:0007669"/>
    <property type="project" value="TreeGrafter"/>
</dbReference>
<keyword evidence="3" id="KW-1185">Reference proteome</keyword>
<protein>
    <recommendedName>
        <fullName evidence="1">THIF-type NAD/FAD binding fold domain-containing protein</fullName>
    </recommendedName>
</protein>
<dbReference type="Pfam" id="PF00899">
    <property type="entry name" value="ThiF"/>
    <property type="match status" value="1"/>
</dbReference>
<feature type="domain" description="THIF-type NAD/FAD binding fold" evidence="1">
    <location>
        <begin position="1"/>
        <end position="97"/>
    </location>
</feature>
<proteinExistence type="predicted"/>
<dbReference type="InterPro" id="IPR045886">
    <property type="entry name" value="ThiF/MoeB/HesA"/>
</dbReference>
<evidence type="ECO:0000259" key="1">
    <source>
        <dbReference type="Pfam" id="PF00899"/>
    </source>
</evidence>